<reference evidence="1 2" key="1">
    <citation type="submission" date="2015-11" db="EMBL/GenBank/DDBJ databases">
        <title>Exploring the genomic traits of fungus-feeding bacterial genus Collimonas.</title>
        <authorList>
            <person name="Song C."/>
            <person name="Schmidt R."/>
            <person name="de Jager V."/>
            <person name="Krzyzanowska D."/>
            <person name="Jongedijk E."/>
            <person name="Cankar K."/>
            <person name="Beekwilder J."/>
            <person name="van Veen A."/>
            <person name="de Boer W."/>
            <person name="van Veen J.A."/>
            <person name="Garbeva P."/>
        </authorList>
    </citation>
    <scope>NUCLEOTIDE SEQUENCE [LARGE SCALE GENOMIC DNA]</scope>
    <source>
        <strain evidence="1 2">Ter6</strain>
    </source>
</reference>
<dbReference type="AlphaFoldDB" id="A0A127P9F4"/>
<gene>
    <name evidence="1" type="ORF">CFter6_1695</name>
</gene>
<evidence type="ECO:0000313" key="1">
    <source>
        <dbReference type="EMBL" id="AMO94397.1"/>
    </source>
</evidence>
<dbReference type="EMBL" id="CP013232">
    <property type="protein sequence ID" value="AMO94397.1"/>
    <property type="molecule type" value="Genomic_DNA"/>
</dbReference>
<dbReference type="PATRIC" id="fig|158899.10.peg.1704"/>
<protein>
    <submittedName>
        <fullName evidence="1">Uncharacterized protein</fullName>
    </submittedName>
</protein>
<name>A0A127P9F4_9BURK</name>
<organism evidence="1">
    <name type="scientific">Collimonas fungivorans</name>
    <dbReference type="NCBI Taxonomy" id="158899"/>
    <lineage>
        <taxon>Bacteria</taxon>
        <taxon>Pseudomonadati</taxon>
        <taxon>Pseudomonadota</taxon>
        <taxon>Betaproteobacteria</taxon>
        <taxon>Burkholderiales</taxon>
        <taxon>Oxalobacteraceae</taxon>
        <taxon>Collimonas</taxon>
    </lineage>
</organism>
<sequence length="42" mass="4511">MPKNKFPASTTAIPPASFVEPLRLPHAFAFSETTTHALSVSL</sequence>
<proteinExistence type="predicted"/>
<dbReference type="Proteomes" id="UP000072421">
    <property type="component" value="Chromosome"/>
</dbReference>
<accession>A0A127P9F4</accession>
<evidence type="ECO:0000313" key="2">
    <source>
        <dbReference type="Proteomes" id="UP000072421"/>
    </source>
</evidence>